<dbReference type="RefSeq" id="WP_283173059.1">
    <property type="nucleotide sequence ID" value="NZ_JAPNOA010000019.1"/>
</dbReference>
<comment type="similarity">
    <text evidence="1 2">Belongs to the HupG/HyaE family.</text>
</comment>
<dbReference type="CDD" id="cd02965">
    <property type="entry name" value="HyaE"/>
    <property type="match status" value="1"/>
</dbReference>
<gene>
    <name evidence="3" type="ORF">OUO13_06570</name>
</gene>
<name>A0A9X3ELI0_9GAMM</name>
<dbReference type="InterPro" id="IPR010893">
    <property type="entry name" value="NiFe-hyd_mat_HyaE"/>
</dbReference>
<comment type="caution">
    <text evidence="3">The sequence shown here is derived from an EMBL/GenBank/DDBJ whole genome shotgun (WGS) entry which is preliminary data.</text>
</comment>
<dbReference type="InterPro" id="IPR036249">
    <property type="entry name" value="Thioredoxin-like_sf"/>
</dbReference>
<evidence type="ECO:0000256" key="2">
    <source>
        <dbReference type="PIRNR" id="PIRNR038934"/>
    </source>
</evidence>
<evidence type="ECO:0000256" key="1">
    <source>
        <dbReference type="ARBA" id="ARBA00009004"/>
    </source>
</evidence>
<dbReference type="Gene3D" id="3.40.30.10">
    <property type="entry name" value="Glutaredoxin"/>
    <property type="match status" value="1"/>
</dbReference>
<organism evidence="3 4">
    <name type="scientific">Parathalassolituus penaei</name>
    <dbReference type="NCBI Taxonomy" id="2997323"/>
    <lineage>
        <taxon>Bacteria</taxon>
        <taxon>Pseudomonadati</taxon>
        <taxon>Pseudomonadota</taxon>
        <taxon>Gammaproteobacteria</taxon>
        <taxon>Oceanospirillales</taxon>
        <taxon>Oceanospirillaceae</taxon>
        <taxon>Parathalassolituus</taxon>
    </lineage>
</organism>
<accession>A0A9X3ELI0</accession>
<evidence type="ECO:0000313" key="3">
    <source>
        <dbReference type="EMBL" id="MCY0964843.1"/>
    </source>
</evidence>
<keyword evidence="4" id="KW-1185">Reference proteome</keyword>
<proteinExistence type="inferred from homology"/>
<dbReference type="EMBL" id="JAPNOA010000019">
    <property type="protein sequence ID" value="MCY0964843.1"/>
    <property type="molecule type" value="Genomic_DNA"/>
</dbReference>
<dbReference type="AlphaFoldDB" id="A0A9X3ELI0"/>
<dbReference type="SUPFAM" id="SSF52833">
    <property type="entry name" value="Thioredoxin-like"/>
    <property type="match status" value="1"/>
</dbReference>
<reference evidence="3" key="1">
    <citation type="submission" date="2022-11" db="EMBL/GenBank/DDBJ databases">
        <title>Parathalassolutuus dongxingensis gen. nov., sp. nov., a novel member of family Oceanospirillaceae isolated from a coastal shrimp pond in Guangxi, China.</title>
        <authorList>
            <person name="Chen H."/>
        </authorList>
    </citation>
    <scope>NUCLEOTIDE SEQUENCE</scope>
    <source>
        <strain evidence="3">G-43</strain>
    </source>
</reference>
<evidence type="ECO:0000313" key="4">
    <source>
        <dbReference type="Proteomes" id="UP001150830"/>
    </source>
</evidence>
<dbReference type="Proteomes" id="UP001150830">
    <property type="component" value="Unassembled WGS sequence"/>
</dbReference>
<protein>
    <recommendedName>
        <fullName evidence="2">Hydrogenase expression/formation protein</fullName>
    </recommendedName>
</protein>
<dbReference type="Pfam" id="PF07449">
    <property type="entry name" value="HyaE"/>
    <property type="match status" value="1"/>
</dbReference>
<dbReference type="PIRSF" id="PIRSF038934">
    <property type="entry name" value="HyaE_HupG"/>
    <property type="match status" value="1"/>
</dbReference>
<sequence>MSAHPLIQRLLDDCHYPLLDVDNHDAFVREHEFSVLFFSDDPSKVKESLDVAVVLPELLRAFPQLKAAVVDRGSETALQGRYHFVTWPALVFLRRGDFLGTIIRIQNWDDYLQQIPEILARTPQPVTADV</sequence>